<dbReference type="InterPro" id="IPR001653">
    <property type="entry name" value="DAP_epimerase_DapF"/>
</dbReference>
<comment type="subunit">
    <text evidence="9">Homodimer.</text>
</comment>
<dbReference type="KEGG" id="vpy:HZI73_06550"/>
<comment type="caution">
    <text evidence="9">Lacks conserved residue(s) required for the propagation of feature annotation.</text>
</comment>
<dbReference type="InterPro" id="IPR018510">
    <property type="entry name" value="DAP_epimerase_AS"/>
</dbReference>
<feature type="site" description="Could be important to modulate the pK values of the two catalytic cysteine residues" evidence="9">
    <location>
        <position position="162"/>
    </location>
</feature>
<dbReference type="HAMAP" id="MF_00197">
    <property type="entry name" value="DAP_epimerase"/>
    <property type="match status" value="1"/>
</dbReference>
<dbReference type="FunFam" id="3.10.310.10:FF:000001">
    <property type="entry name" value="Diaminopimelate epimerase"/>
    <property type="match status" value="1"/>
</dbReference>
<keyword evidence="6 9" id="KW-0457">Lysine biosynthesis</keyword>
<sequence length="278" mass="30299">MKFTKMHGCGNDYIYLNGFEIDVADPSELAIRMSNRNFGVGSDGIVLILPSEKADFRMRMFNADGSEAEMCGNAIRCVGKYVYDKKMTDQTNITIDTLAGVKILDMTVEDGQVTYAKVDMGEPILKAEDIPVVSALEPVVGEVVEALGTAYAFTCVSMGNPHAITFVDDTDHFPLEEVGPIIEVHEKFPRKVNAEFVQVVDQETLKMRVWERGSGETLACGTGACATLVAGVLNEKVGRKATVKLLGGDLIIEWDEASNHVFMSGPAVTVFEGEWMLG</sequence>
<keyword evidence="4 9" id="KW-0963">Cytoplasm</keyword>
<dbReference type="FunFam" id="3.10.310.10:FF:000004">
    <property type="entry name" value="Diaminopimelate epimerase"/>
    <property type="match status" value="1"/>
</dbReference>
<dbReference type="Gene3D" id="3.10.310.10">
    <property type="entry name" value="Diaminopimelate Epimerase, Chain A, domain 1"/>
    <property type="match status" value="2"/>
</dbReference>
<evidence type="ECO:0000256" key="5">
    <source>
        <dbReference type="ARBA" id="ARBA00022605"/>
    </source>
</evidence>
<evidence type="ECO:0000256" key="1">
    <source>
        <dbReference type="ARBA" id="ARBA00005196"/>
    </source>
</evidence>
<feature type="binding site" evidence="9">
    <location>
        <begin position="72"/>
        <end position="73"/>
    </location>
    <ligand>
        <name>substrate</name>
    </ligand>
</feature>
<gene>
    <name evidence="9" type="primary">dapF</name>
    <name evidence="11" type="ORF">HZI73_06550</name>
</gene>
<protein>
    <recommendedName>
        <fullName evidence="3 9">Diaminopimelate epimerase</fullName>
        <shortName evidence="9">DAP epimerase</shortName>
        <ecNumber evidence="3 9">5.1.1.7</ecNumber>
    </recommendedName>
    <alternativeName>
        <fullName evidence="9">PLP-independent amino acid racemase</fullName>
    </alternativeName>
</protein>
<dbReference type="AlphaFoldDB" id="A0A8J8MHY7"/>
<keyword evidence="12" id="KW-1185">Reference proteome</keyword>
<keyword evidence="5 9" id="KW-0028">Amino-acid biosynthesis</keyword>
<evidence type="ECO:0000256" key="7">
    <source>
        <dbReference type="ARBA" id="ARBA00023235"/>
    </source>
</evidence>
<evidence type="ECO:0000256" key="4">
    <source>
        <dbReference type="ARBA" id="ARBA00022490"/>
    </source>
</evidence>
<feature type="binding site" evidence="9">
    <location>
        <position position="193"/>
    </location>
    <ligand>
        <name>substrate</name>
    </ligand>
</feature>
<dbReference type="Pfam" id="PF01678">
    <property type="entry name" value="DAP_epimerase"/>
    <property type="match status" value="2"/>
</dbReference>
<dbReference type="PROSITE" id="PS01326">
    <property type="entry name" value="DAP_EPIMERASE"/>
    <property type="match status" value="1"/>
</dbReference>
<evidence type="ECO:0000256" key="10">
    <source>
        <dbReference type="PROSITE-ProRule" id="PRU10125"/>
    </source>
</evidence>
<dbReference type="NCBIfam" id="TIGR00652">
    <property type="entry name" value="DapF"/>
    <property type="match status" value="1"/>
</dbReference>
<feature type="binding site" evidence="9">
    <location>
        <begin position="211"/>
        <end position="212"/>
    </location>
    <ligand>
        <name>substrate</name>
    </ligand>
</feature>
<keyword evidence="7 9" id="KW-0413">Isomerase</keyword>
<evidence type="ECO:0000256" key="9">
    <source>
        <dbReference type="HAMAP-Rule" id="MF_00197"/>
    </source>
</evidence>
<dbReference type="PANTHER" id="PTHR31689">
    <property type="entry name" value="DIAMINOPIMELATE EPIMERASE, CHLOROPLASTIC"/>
    <property type="match status" value="1"/>
</dbReference>
<dbReference type="SUPFAM" id="SSF54506">
    <property type="entry name" value="Diaminopimelate epimerase-like"/>
    <property type="match status" value="2"/>
</dbReference>
<accession>A0A8J8MHY7</accession>
<reference evidence="11" key="1">
    <citation type="submission" date="2020-07" db="EMBL/GenBank/DDBJ databases">
        <title>Vallitalea pronyensis genome.</title>
        <authorList>
            <person name="Postec A."/>
        </authorList>
    </citation>
    <scope>NUCLEOTIDE SEQUENCE</scope>
    <source>
        <strain evidence="11">FatNI3</strain>
    </source>
</reference>
<comment type="pathway">
    <text evidence="1 9">Amino-acid biosynthesis; L-lysine biosynthesis via DAP pathway; DL-2,6-diaminopimelate from LL-2,6-diaminopimelate: step 1/1.</text>
</comment>
<dbReference type="EC" id="5.1.1.7" evidence="3 9"/>
<evidence type="ECO:0000256" key="2">
    <source>
        <dbReference type="ARBA" id="ARBA00010219"/>
    </source>
</evidence>
<dbReference type="GO" id="GO:0005829">
    <property type="term" value="C:cytosol"/>
    <property type="evidence" value="ECO:0007669"/>
    <property type="project" value="TreeGrafter"/>
</dbReference>
<evidence type="ECO:0000313" key="12">
    <source>
        <dbReference type="Proteomes" id="UP000683246"/>
    </source>
</evidence>
<feature type="active site" description="Proton acceptor" evidence="9">
    <location>
        <position position="220"/>
    </location>
</feature>
<dbReference type="UniPathway" id="UPA00034">
    <property type="reaction ID" value="UER00025"/>
</dbReference>
<evidence type="ECO:0000256" key="3">
    <source>
        <dbReference type="ARBA" id="ARBA00013080"/>
    </source>
</evidence>
<dbReference type="RefSeq" id="WP_212697452.1">
    <property type="nucleotide sequence ID" value="NZ_CP058649.1"/>
</dbReference>
<comment type="function">
    <text evidence="9">Catalyzes the stereoinversion of LL-2,6-diaminopimelate (L,L-DAP) to meso-diaminopimelate (meso-DAP), a precursor of L-lysine and an essential component of the bacterial peptidoglycan.</text>
</comment>
<proteinExistence type="inferred from homology"/>
<evidence type="ECO:0000256" key="6">
    <source>
        <dbReference type="ARBA" id="ARBA00023154"/>
    </source>
</evidence>
<dbReference type="PANTHER" id="PTHR31689:SF0">
    <property type="entry name" value="DIAMINOPIMELATE EPIMERASE"/>
    <property type="match status" value="1"/>
</dbReference>
<dbReference type="Proteomes" id="UP000683246">
    <property type="component" value="Chromosome"/>
</dbReference>
<dbReference type="EMBL" id="CP058649">
    <property type="protein sequence ID" value="QUI21980.1"/>
    <property type="molecule type" value="Genomic_DNA"/>
</dbReference>
<name>A0A8J8MHY7_9FIRM</name>
<dbReference type="GO" id="GO:0008837">
    <property type="term" value="F:diaminopimelate epimerase activity"/>
    <property type="evidence" value="ECO:0007669"/>
    <property type="project" value="UniProtKB-UniRule"/>
</dbReference>
<feature type="binding site" evidence="9">
    <location>
        <begin position="221"/>
        <end position="222"/>
    </location>
    <ligand>
        <name>substrate</name>
    </ligand>
</feature>
<evidence type="ECO:0000313" key="11">
    <source>
        <dbReference type="EMBL" id="QUI21980.1"/>
    </source>
</evidence>
<feature type="site" description="Could be important to modulate the pK values of the two catalytic cysteine residues" evidence="9">
    <location>
        <position position="211"/>
    </location>
</feature>
<feature type="active site" description="Proton donor" evidence="9">
    <location>
        <position position="71"/>
    </location>
</feature>
<feature type="binding site" evidence="9">
    <location>
        <position position="62"/>
    </location>
    <ligand>
        <name>substrate</name>
    </ligand>
</feature>
<comment type="catalytic activity">
    <reaction evidence="8 9">
        <text>(2S,6S)-2,6-diaminopimelate = meso-2,6-diaminopimelate</text>
        <dbReference type="Rhea" id="RHEA:15393"/>
        <dbReference type="ChEBI" id="CHEBI:57609"/>
        <dbReference type="ChEBI" id="CHEBI:57791"/>
        <dbReference type="EC" id="5.1.1.7"/>
    </reaction>
</comment>
<evidence type="ECO:0000256" key="8">
    <source>
        <dbReference type="ARBA" id="ARBA00051712"/>
    </source>
</evidence>
<comment type="subcellular location">
    <subcellularLocation>
        <location evidence="9">Cytoplasm</location>
    </subcellularLocation>
</comment>
<feature type="binding site" evidence="9">
    <location>
        <position position="160"/>
    </location>
    <ligand>
        <name>substrate</name>
    </ligand>
</feature>
<comment type="similarity">
    <text evidence="2 9">Belongs to the diaminopimelate epimerase family.</text>
</comment>
<organism evidence="11 12">
    <name type="scientific">Vallitalea pronyensis</name>
    <dbReference type="NCBI Taxonomy" id="1348613"/>
    <lineage>
        <taxon>Bacteria</taxon>
        <taxon>Bacillati</taxon>
        <taxon>Bacillota</taxon>
        <taxon>Clostridia</taxon>
        <taxon>Lachnospirales</taxon>
        <taxon>Vallitaleaceae</taxon>
        <taxon>Vallitalea</taxon>
    </lineage>
</organism>
<dbReference type="GO" id="GO:0009089">
    <property type="term" value="P:lysine biosynthetic process via diaminopimelate"/>
    <property type="evidence" value="ECO:0007669"/>
    <property type="project" value="UniProtKB-UniRule"/>
</dbReference>
<feature type="binding site" evidence="9">
    <location>
        <position position="11"/>
    </location>
    <ligand>
        <name>substrate</name>
    </ligand>
</feature>
<feature type="active site" evidence="10">
    <location>
        <position position="71"/>
    </location>
</feature>